<keyword evidence="3" id="KW-0349">Heme</keyword>
<dbReference type="InterPro" id="IPR048328">
    <property type="entry name" value="Dyp_perox_C"/>
</dbReference>
<feature type="domain" description="Dyp-type peroxidase N-terminal" evidence="9">
    <location>
        <begin position="57"/>
        <end position="200"/>
    </location>
</feature>
<dbReference type="AlphaFoldDB" id="G7GYY5"/>
<dbReference type="Pfam" id="PF04261">
    <property type="entry name" value="Dyp_perox_N"/>
    <property type="match status" value="1"/>
</dbReference>
<dbReference type="PROSITE" id="PS51318">
    <property type="entry name" value="TAT"/>
    <property type="match status" value="1"/>
</dbReference>
<comment type="cofactor">
    <cofactor evidence="1">
        <name>heme b</name>
        <dbReference type="ChEBI" id="CHEBI:60344"/>
    </cofactor>
</comment>
<evidence type="ECO:0000256" key="5">
    <source>
        <dbReference type="ARBA" id="ARBA00022729"/>
    </source>
</evidence>
<dbReference type="EMBL" id="BAEE01000021">
    <property type="protein sequence ID" value="GAB08810.1"/>
    <property type="molecule type" value="Genomic_DNA"/>
</dbReference>
<dbReference type="GO" id="GO:0020037">
    <property type="term" value="F:heme binding"/>
    <property type="evidence" value="ECO:0007669"/>
    <property type="project" value="InterPro"/>
</dbReference>
<dbReference type="NCBIfam" id="TIGR01413">
    <property type="entry name" value="Dyp_perox_fam"/>
    <property type="match status" value="1"/>
</dbReference>
<dbReference type="InterPro" id="IPR011008">
    <property type="entry name" value="Dimeric_a/b-barrel"/>
</dbReference>
<evidence type="ECO:0000256" key="2">
    <source>
        <dbReference type="ARBA" id="ARBA00022559"/>
    </source>
</evidence>
<comment type="caution">
    <text evidence="11">The sequence shown here is derived from an EMBL/GenBank/DDBJ whole genome shotgun (WGS) entry which is preliminary data.</text>
</comment>
<dbReference type="STRING" id="1073574.GOARA_021_00470"/>
<reference evidence="11 12" key="1">
    <citation type="submission" date="2011-11" db="EMBL/GenBank/DDBJ databases">
        <title>Whole genome shotgun sequence of Gordonia araii NBRC 100433.</title>
        <authorList>
            <person name="Yoshida Y."/>
            <person name="Hosoyama A."/>
            <person name="Tsuchikane K."/>
            <person name="Katsumata H."/>
            <person name="Yamazaki S."/>
            <person name="Fujita N."/>
        </authorList>
    </citation>
    <scope>NUCLEOTIDE SEQUENCE [LARGE SCALE GENOMIC DNA]</scope>
    <source>
        <strain evidence="11 12">NBRC 100433</strain>
    </source>
</reference>
<dbReference type="Pfam" id="PF20628">
    <property type="entry name" value="Dyp_perox_C"/>
    <property type="match status" value="1"/>
</dbReference>
<dbReference type="InterPro" id="IPR006311">
    <property type="entry name" value="TAT_signal"/>
</dbReference>
<gene>
    <name evidence="11" type="ORF">GOARA_021_00470</name>
</gene>
<dbReference type="RefSeq" id="WP_007320887.1">
    <property type="nucleotide sequence ID" value="NZ_BAEE01000021.1"/>
</dbReference>
<evidence type="ECO:0000256" key="8">
    <source>
        <dbReference type="ARBA" id="ARBA00025737"/>
    </source>
</evidence>
<name>G7GYY5_9ACTN</name>
<dbReference type="OrthoDB" id="9781066at2"/>
<protein>
    <submittedName>
        <fullName evidence="11">Putative peroxidase</fullName>
    </submittedName>
</protein>
<dbReference type="GO" id="GO:0004601">
    <property type="term" value="F:peroxidase activity"/>
    <property type="evidence" value="ECO:0007669"/>
    <property type="project" value="UniProtKB-KW"/>
</dbReference>
<dbReference type="InterPro" id="IPR006314">
    <property type="entry name" value="Dyp_peroxidase"/>
</dbReference>
<accession>G7GYY5</accession>
<dbReference type="GO" id="GO:0046872">
    <property type="term" value="F:metal ion binding"/>
    <property type="evidence" value="ECO:0007669"/>
    <property type="project" value="UniProtKB-KW"/>
</dbReference>
<keyword evidence="6" id="KW-0560">Oxidoreductase</keyword>
<keyword evidence="4" id="KW-0479">Metal-binding</keyword>
<evidence type="ECO:0000259" key="9">
    <source>
        <dbReference type="Pfam" id="PF04261"/>
    </source>
</evidence>
<dbReference type="PANTHER" id="PTHR30521">
    <property type="entry name" value="DEFERROCHELATASE/PEROXIDASE"/>
    <property type="match status" value="1"/>
</dbReference>
<keyword evidence="7" id="KW-0408">Iron</keyword>
<organism evidence="11 12">
    <name type="scientific">Gordonia araii NBRC 100433</name>
    <dbReference type="NCBI Taxonomy" id="1073574"/>
    <lineage>
        <taxon>Bacteria</taxon>
        <taxon>Bacillati</taxon>
        <taxon>Actinomycetota</taxon>
        <taxon>Actinomycetes</taxon>
        <taxon>Mycobacteriales</taxon>
        <taxon>Gordoniaceae</taxon>
        <taxon>Gordonia</taxon>
    </lineage>
</organism>
<evidence type="ECO:0000256" key="6">
    <source>
        <dbReference type="ARBA" id="ARBA00023002"/>
    </source>
</evidence>
<evidence type="ECO:0000259" key="10">
    <source>
        <dbReference type="Pfam" id="PF20628"/>
    </source>
</evidence>
<evidence type="ECO:0000256" key="4">
    <source>
        <dbReference type="ARBA" id="ARBA00022723"/>
    </source>
</evidence>
<dbReference type="InterPro" id="IPR048327">
    <property type="entry name" value="Dyp_perox_N"/>
</dbReference>
<dbReference type="Proteomes" id="UP000035088">
    <property type="component" value="Unassembled WGS sequence"/>
</dbReference>
<keyword evidence="2 11" id="KW-0575">Peroxidase</keyword>
<comment type="similarity">
    <text evidence="8">Belongs to the DyP-type peroxidase family.</text>
</comment>
<evidence type="ECO:0000313" key="11">
    <source>
        <dbReference type="EMBL" id="GAB08810.1"/>
    </source>
</evidence>
<keyword evidence="5" id="KW-0732">Signal</keyword>
<keyword evidence="12" id="KW-1185">Reference proteome</keyword>
<dbReference type="GO" id="GO:0005829">
    <property type="term" value="C:cytosol"/>
    <property type="evidence" value="ECO:0007669"/>
    <property type="project" value="TreeGrafter"/>
</dbReference>
<proteinExistence type="inferred from homology"/>
<dbReference type="PROSITE" id="PS51404">
    <property type="entry name" value="DYP_PEROXIDASE"/>
    <property type="match status" value="1"/>
</dbReference>
<evidence type="ECO:0000313" key="12">
    <source>
        <dbReference type="Proteomes" id="UP000035088"/>
    </source>
</evidence>
<dbReference type="SUPFAM" id="SSF54909">
    <property type="entry name" value="Dimeric alpha+beta barrel"/>
    <property type="match status" value="1"/>
</dbReference>
<feature type="domain" description="Dyp-type peroxidase C-terminal" evidence="10">
    <location>
        <begin position="211"/>
        <end position="394"/>
    </location>
</feature>
<dbReference type="PANTHER" id="PTHR30521:SF4">
    <property type="entry name" value="DEFERROCHELATASE"/>
    <property type="match status" value="1"/>
</dbReference>
<sequence>MTGPRESGRLSRRGFLAGTAGTVGLGLGAAATGFGVGRSSPYVESAGQTVDFYGRHQAGIVTTPAAHANYIGLDLVDPVDSVALGGVLRLWTQDAARLTQGEPGLADPEPELAVMPSRLTVTIGMGPRPFEGPALAAKRPSWLKPLPTFSIDRLEKRWGQTDLLLLIASDDPVALAHATRILTASVRTVTRVNWVQQGFRTARGTQPVTHTQRNLFGQLDGTVQPAESVYDALIWNDGTEQPWLTGGSSMVLRRISMHMDTWEELDRGNRELVVGRKLDTGAPLTGEREHDEPDFAKTRNGLPVIPASSHIARAHRRAEHEQFLRRAYNYDLAPAAGLPGTEADTSNSGLIFSTVQRDPVRQFVPVQARLAEHDDLNVWTTPIGSAVYALLPGAMPGAPLGSSLLGAEAG</sequence>
<evidence type="ECO:0000256" key="3">
    <source>
        <dbReference type="ARBA" id="ARBA00022617"/>
    </source>
</evidence>
<evidence type="ECO:0000256" key="1">
    <source>
        <dbReference type="ARBA" id="ARBA00001970"/>
    </source>
</evidence>
<evidence type="ECO:0000256" key="7">
    <source>
        <dbReference type="ARBA" id="ARBA00023004"/>
    </source>
</evidence>